<dbReference type="SUPFAM" id="SSF53448">
    <property type="entry name" value="Nucleotide-diphospho-sugar transferases"/>
    <property type="match status" value="1"/>
</dbReference>
<dbReference type="AlphaFoldDB" id="A0A1F4PZU6"/>
<dbReference type="Pfam" id="PF02880">
    <property type="entry name" value="PGM_PMM_III"/>
    <property type="match status" value="1"/>
</dbReference>
<evidence type="ECO:0000256" key="2">
    <source>
        <dbReference type="ARBA" id="ARBA00022553"/>
    </source>
</evidence>
<dbReference type="InterPro" id="IPR011004">
    <property type="entry name" value="Trimer_LpxA-like_sf"/>
</dbReference>
<evidence type="ECO:0000313" key="7">
    <source>
        <dbReference type="EMBL" id="OGB89159.1"/>
    </source>
</evidence>
<sequence>MKAIVLAGGLGTRLHPLTVNIPKPMIPVANQPLMEYVVYLLRKHKIKDITALLYHQPETIKDYFGDGKKFGVNISYVEAKEDYGTAGAVRFAAQNFAEPFLVISADLITDFDLAEIIKFHNDKQAMATLVLTRVANPLQYGIVITGKDGRIKHFLEKPSWSEVFSDTINCGIYILDPAVFEYIPTGRSVDFSQDLFPRLLQEGKPLYGFVAQGRWKDIGSLNEYINVNVEIAGGNSIGKKCAIAKSAKLDQCVVWDNVSIGVEARLEKTIVARDTAIGDRVLCEEGVVIGEECNIGADAKIKPYVKIWPHRVIEAGAVVSRSMVWRERWARNIFGPYGVTGLCNVEMTPEFAATLGAAYGAFLGKGSRISTSRDSHKSSRMIYRALLSGVLSAGVDVSDLEMVPIPVNRYELKALKSRGGFHVRKSPYDQQVIDIKFFDENGMDLPSGHEKKIERLFFGEDFKRGGVDEVGELNFPYHRVAESYKEGVLGGLDKEVITARNFKVVVDYAYSSASQIFPAILGELGIEVIALNAHIDETKITKTRVMFEKAHCQLSSIVKSLDADLGIMLDTGAEKIFLCDEKGRLIQGDLELAIMTILFCRSQKAKEIGVPVKASRVIDEAAKQCGAKVIRTKTSVRDMMENCYKGRMQFLGESTGGFIFPQFQCAFDAMFASLKLLEMLAKENVKLSEVAAQVPRIYMASKEVSCASEQKGKVLRSIVDSVADEEVDLTDGVKVFHGNDWALILPDPQRPIIHLYAEADSEKQAQKLIDKYVEKIDSIL</sequence>
<dbReference type="InterPro" id="IPR036900">
    <property type="entry name" value="A-D-PHexomutase_C_sf"/>
</dbReference>
<dbReference type="Pfam" id="PF02879">
    <property type="entry name" value="PGM_PMM_II"/>
    <property type="match status" value="1"/>
</dbReference>
<evidence type="ECO:0000313" key="8">
    <source>
        <dbReference type="Proteomes" id="UP000178724"/>
    </source>
</evidence>
<feature type="domain" description="Alpha-D-phosphohexomutase alpha/beta/alpha" evidence="6">
    <location>
        <begin position="592"/>
        <end position="695"/>
    </location>
</feature>
<dbReference type="Pfam" id="PF02878">
    <property type="entry name" value="PGM_PMM_I"/>
    <property type="match status" value="1"/>
</dbReference>
<proteinExistence type="inferred from homology"/>
<dbReference type="InterPro" id="IPR005844">
    <property type="entry name" value="A-D-PHexomutase_a/b/a-I"/>
</dbReference>
<evidence type="ECO:0000256" key="1">
    <source>
        <dbReference type="ARBA" id="ARBA00010231"/>
    </source>
</evidence>
<dbReference type="Gene3D" id="3.30.310.50">
    <property type="entry name" value="Alpha-D-phosphohexomutase, C-terminal domain"/>
    <property type="match status" value="1"/>
</dbReference>
<dbReference type="GO" id="GO:0016868">
    <property type="term" value="F:intramolecular phosphotransferase activity"/>
    <property type="evidence" value="ECO:0007669"/>
    <property type="project" value="InterPro"/>
</dbReference>
<dbReference type="SUPFAM" id="SSF55957">
    <property type="entry name" value="Phosphoglucomutase, C-terminal domain"/>
    <property type="match status" value="1"/>
</dbReference>
<evidence type="ECO:0000259" key="3">
    <source>
        <dbReference type="Pfam" id="PF00483"/>
    </source>
</evidence>
<dbReference type="SUPFAM" id="SSF53738">
    <property type="entry name" value="Phosphoglucomutase, first 3 domains"/>
    <property type="match status" value="3"/>
</dbReference>
<dbReference type="EMBL" id="METM01000029">
    <property type="protein sequence ID" value="OGB89159.1"/>
    <property type="molecule type" value="Genomic_DNA"/>
</dbReference>
<comment type="similarity">
    <text evidence="1">Belongs to the phosphohexose mutase family.</text>
</comment>
<evidence type="ECO:0008006" key="9">
    <source>
        <dbReference type="Google" id="ProtNLM"/>
    </source>
</evidence>
<protein>
    <recommendedName>
        <fullName evidence="9">Nucleotidyltransferase</fullName>
    </recommendedName>
</protein>
<dbReference type="InterPro" id="IPR029044">
    <property type="entry name" value="Nucleotide-diphossugar_trans"/>
</dbReference>
<dbReference type="GO" id="GO:0005975">
    <property type="term" value="P:carbohydrate metabolic process"/>
    <property type="evidence" value="ECO:0007669"/>
    <property type="project" value="InterPro"/>
</dbReference>
<evidence type="ECO:0000259" key="5">
    <source>
        <dbReference type="Pfam" id="PF02879"/>
    </source>
</evidence>
<dbReference type="InterPro" id="IPR005845">
    <property type="entry name" value="A-D-PHexomutase_a/b/a-II"/>
</dbReference>
<reference evidence="7 8" key="1">
    <citation type="journal article" date="2016" name="Nat. Commun.">
        <title>Thousands of microbial genomes shed light on interconnected biogeochemical processes in an aquifer system.</title>
        <authorList>
            <person name="Anantharaman K."/>
            <person name="Brown C.T."/>
            <person name="Hug L.A."/>
            <person name="Sharon I."/>
            <person name="Castelle C.J."/>
            <person name="Probst A.J."/>
            <person name="Thomas B.C."/>
            <person name="Singh A."/>
            <person name="Wilkins M.J."/>
            <person name="Karaoz U."/>
            <person name="Brodie E.L."/>
            <person name="Williams K.H."/>
            <person name="Hubbard S.S."/>
            <person name="Banfield J.F."/>
        </authorList>
    </citation>
    <scope>NUCLEOTIDE SEQUENCE [LARGE SCALE GENOMIC DNA]</scope>
</reference>
<name>A0A1F4PZU6_UNCSA</name>
<dbReference type="InterPro" id="IPR005846">
    <property type="entry name" value="A-D-PHexomutase_a/b/a-III"/>
</dbReference>
<dbReference type="Gene3D" id="3.90.550.10">
    <property type="entry name" value="Spore Coat Polysaccharide Biosynthesis Protein SpsA, Chain A"/>
    <property type="match status" value="1"/>
</dbReference>
<organism evidence="7 8">
    <name type="scientific">candidate division WOR-1 bacterium RIFCSPHIGHO2_01_FULL_53_15</name>
    <dbReference type="NCBI Taxonomy" id="1802564"/>
    <lineage>
        <taxon>Bacteria</taxon>
        <taxon>Bacillati</taxon>
        <taxon>Saganbacteria</taxon>
    </lineage>
</organism>
<feature type="domain" description="Alpha-D-phosphohexomutase alpha/beta/alpha" evidence="4">
    <location>
        <begin position="332"/>
        <end position="463"/>
    </location>
</feature>
<dbReference type="InterPro" id="IPR050486">
    <property type="entry name" value="Mannose-1P_guanyltransferase"/>
</dbReference>
<dbReference type="Gene3D" id="2.160.10.10">
    <property type="entry name" value="Hexapeptide repeat proteins"/>
    <property type="match status" value="1"/>
</dbReference>
<feature type="domain" description="Alpha-D-phosphohexomutase alpha/beta/alpha" evidence="5">
    <location>
        <begin position="483"/>
        <end position="583"/>
    </location>
</feature>
<keyword evidence="2" id="KW-0597">Phosphoprotein</keyword>
<dbReference type="InterPro" id="IPR016055">
    <property type="entry name" value="A-D-PHexomutase_a/b/a-I/II/III"/>
</dbReference>
<dbReference type="Proteomes" id="UP000178724">
    <property type="component" value="Unassembled WGS sequence"/>
</dbReference>
<dbReference type="SUPFAM" id="SSF51161">
    <property type="entry name" value="Trimeric LpxA-like enzymes"/>
    <property type="match status" value="1"/>
</dbReference>
<accession>A0A1F4PZU6</accession>
<comment type="caution">
    <text evidence="7">The sequence shown here is derived from an EMBL/GenBank/DDBJ whole genome shotgun (WGS) entry which is preliminary data.</text>
</comment>
<dbReference type="CDD" id="cd05805">
    <property type="entry name" value="MPG1_transferase"/>
    <property type="match status" value="1"/>
</dbReference>
<evidence type="ECO:0000259" key="4">
    <source>
        <dbReference type="Pfam" id="PF02878"/>
    </source>
</evidence>
<gene>
    <name evidence="7" type="ORF">A2625_02430</name>
</gene>
<evidence type="ECO:0000259" key="6">
    <source>
        <dbReference type="Pfam" id="PF02880"/>
    </source>
</evidence>
<dbReference type="Gene3D" id="3.40.120.10">
    <property type="entry name" value="Alpha-D-Glucose-1,6-Bisphosphate, subunit A, domain 3"/>
    <property type="match status" value="3"/>
</dbReference>
<feature type="domain" description="Nucleotidyl transferase" evidence="3">
    <location>
        <begin position="2"/>
        <end position="231"/>
    </location>
</feature>
<dbReference type="PANTHER" id="PTHR22572">
    <property type="entry name" value="SUGAR-1-PHOSPHATE GUANYL TRANSFERASE"/>
    <property type="match status" value="1"/>
</dbReference>
<dbReference type="Pfam" id="PF00483">
    <property type="entry name" value="NTP_transferase"/>
    <property type="match status" value="1"/>
</dbReference>
<dbReference type="InterPro" id="IPR005835">
    <property type="entry name" value="NTP_transferase_dom"/>
</dbReference>
<dbReference type="CDD" id="cd04181">
    <property type="entry name" value="NTP_transferase"/>
    <property type="match status" value="1"/>
</dbReference>